<dbReference type="PANTHER" id="PTHR24177:SF475">
    <property type="entry name" value="ANKYRIN REPEAT-CONTAINING DOMAIN, PGG DOMAIN PROTEIN-RELATED"/>
    <property type="match status" value="1"/>
</dbReference>
<name>A0A9K3N777_HELAN</name>
<dbReference type="InterPro" id="IPR002110">
    <property type="entry name" value="Ankyrin_rpt"/>
</dbReference>
<proteinExistence type="predicted"/>
<feature type="transmembrane region" description="Helical" evidence="2">
    <location>
        <begin position="214"/>
        <end position="232"/>
    </location>
</feature>
<dbReference type="Pfam" id="PF12796">
    <property type="entry name" value="Ank_2"/>
    <property type="match status" value="1"/>
</dbReference>
<dbReference type="AlphaFoldDB" id="A0A9K3N777"/>
<dbReference type="PROSITE" id="PS50297">
    <property type="entry name" value="ANK_REP_REGION"/>
    <property type="match status" value="1"/>
</dbReference>
<keyword evidence="2" id="KW-0812">Transmembrane</keyword>
<dbReference type="Pfam" id="PF13962">
    <property type="entry name" value="PGG"/>
    <property type="match status" value="1"/>
</dbReference>
<reference evidence="4" key="1">
    <citation type="journal article" date="2017" name="Nature">
        <title>The sunflower genome provides insights into oil metabolism, flowering and Asterid evolution.</title>
        <authorList>
            <person name="Badouin H."/>
            <person name="Gouzy J."/>
            <person name="Grassa C.J."/>
            <person name="Murat F."/>
            <person name="Staton S.E."/>
            <person name="Cottret L."/>
            <person name="Lelandais-Briere C."/>
            <person name="Owens G.L."/>
            <person name="Carrere S."/>
            <person name="Mayjonade B."/>
            <person name="Legrand L."/>
            <person name="Gill N."/>
            <person name="Kane N.C."/>
            <person name="Bowers J.E."/>
            <person name="Hubner S."/>
            <person name="Bellec A."/>
            <person name="Berard A."/>
            <person name="Berges H."/>
            <person name="Blanchet N."/>
            <person name="Boniface M.C."/>
            <person name="Brunel D."/>
            <person name="Catrice O."/>
            <person name="Chaidir N."/>
            <person name="Claudel C."/>
            <person name="Donnadieu C."/>
            <person name="Faraut T."/>
            <person name="Fievet G."/>
            <person name="Helmstetter N."/>
            <person name="King M."/>
            <person name="Knapp S.J."/>
            <person name="Lai Z."/>
            <person name="Le Paslier M.C."/>
            <person name="Lippi Y."/>
            <person name="Lorenzon L."/>
            <person name="Mandel J.R."/>
            <person name="Marage G."/>
            <person name="Marchand G."/>
            <person name="Marquand E."/>
            <person name="Bret-Mestries E."/>
            <person name="Morien E."/>
            <person name="Nambeesan S."/>
            <person name="Nguyen T."/>
            <person name="Pegot-Espagnet P."/>
            <person name="Pouilly N."/>
            <person name="Raftis F."/>
            <person name="Sallet E."/>
            <person name="Schiex T."/>
            <person name="Thomas J."/>
            <person name="Vandecasteele C."/>
            <person name="Vares D."/>
            <person name="Vear F."/>
            <person name="Vautrin S."/>
            <person name="Crespi M."/>
            <person name="Mangin B."/>
            <person name="Burke J.M."/>
            <person name="Salse J."/>
            <person name="Munos S."/>
            <person name="Vincourt P."/>
            <person name="Rieseberg L.H."/>
            <person name="Langlade N.B."/>
        </authorList>
    </citation>
    <scope>NUCLEOTIDE SEQUENCE</scope>
    <source>
        <tissue evidence="4">Leaves</tissue>
    </source>
</reference>
<gene>
    <name evidence="4" type="ORF">HanXRQr2_Chr09g0370371</name>
</gene>
<keyword evidence="1" id="KW-0040">ANK repeat</keyword>
<dbReference type="Gramene" id="mRNA:HanXRQr2_Chr09g0370371">
    <property type="protein sequence ID" value="mRNA:HanXRQr2_Chr09g0370371"/>
    <property type="gene ID" value="HanXRQr2_Chr09g0370371"/>
</dbReference>
<evidence type="ECO:0000256" key="1">
    <source>
        <dbReference type="PROSITE-ProRule" id="PRU00023"/>
    </source>
</evidence>
<accession>A0A9K3N777</accession>
<dbReference type="GO" id="GO:0016020">
    <property type="term" value="C:membrane"/>
    <property type="evidence" value="ECO:0000318"/>
    <property type="project" value="GO_Central"/>
</dbReference>
<keyword evidence="2" id="KW-0472">Membrane</keyword>
<comment type="caution">
    <text evidence="4">The sequence shown here is derived from an EMBL/GenBank/DDBJ whole genome shotgun (WGS) entry which is preliminary data.</text>
</comment>
<feature type="transmembrane region" description="Helical" evidence="2">
    <location>
        <begin position="271"/>
        <end position="292"/>
    </location>
</feature>
<protein>
    <submittedName>
        <fullName evidence="4">Ankyrin repeat-containing domain, PGG domain, ankyrin repeat-containing domain superfamily</fullName>
    </submittedName>
</protein>
<dbReference type="Gene3D" id="1.25.40.20">
    <property type="entry name" value="Ankyrin repeat-containing domain"/>
    <property type="match status" value="1"/>
</dbReference>
<dbReference type="InterPro" id="IPR036770">
    <property type="entry name" value="Ankyrin_rpt-contain_sf"/>
</dbReference>
<evidence type="ECO:0000313" key="4">
    <source>
        <dbReference type="EMBL" id="KAF5789365.1"/>
    </source>
</evidence>
<keyword evidence="2" id="KW-1133">Transmembrane helix</keyword>
<dbReference type="SUPFAM" id="SSF48403">
    <property type="entry name" value="Ankyrin repeat"/>
    <property type="match status" value="1"/>
</dbReference>
<dbReference type="InterPro" id="IPR026961">
    <property type="entry name" value="PGG_dom"/>
</dbReference>
<evidence type="ECO:0000259" key="3">
    <source>
        <dbReference type="Pfam" id="PF13962"/>
    </source>
</evidence>
<dbReference type="PROSITE" id="PS50088">
    <property type="entry name" value="ANK_REPEAT"/>
    <property type="match status" value="1"/>
</dbReference>
<feature type="domain" description="PGG" evidence="3">
    <location>
        <begin position="484"/>
        <end position="531"/>
    </location>
</feature>
<organism evidence="4 5">
    <name type="scientific">Helianthus annuus</name>
    <name type="common">Common sunflower</name>
    <dbReference type="NCBI Taxonomy" id="4232"/>
    <lineage>
        <taxon>Eukaryota</taxon>
        <taxon>Viridiplantae</taxon>
        <taxon>Streptophyta</taxon>
        <taxon>Embryophyta</taxon>
        <taxon>Tracheophyta</taxon>
        <taxon>Spermatophyta</taxon>
        <taxon>Magnoliopsida</taxon>
        <taxon>eudicotyledons</taxon>
        <taxon>Gunneridae</taxon>
        <taxon>Pentapetalae</taxon>
        <taxon>asterids</taxon>
        <taxon>campanulids</taxon>
        <taxon>Asterales</taxon>
        <taxon>Asteraceae</taxon>
        <taxon>Asteroideae</taxon>
        <taxon>Heliantheae alliance</taxon>
        <taxon>Heliantheae</taxon>
        <taxon>Helianthus</taxon>
    </lineage>
</organism>
<feature type="repeat" description="ANK" evidence="1">
    <location>
        <begin position="52"/>
        <end position="76"/>
    </location>
</feature>
<evidence type="ECO:0000313" key="5">
    <source>
        <dbReference type="Proteomes" id="UP000215914"/>
    </source>
</evidence>
<sequence length="536" mass="60613">MLMNDKDLATEVISSDGSTILHIAVGIRNNDIVRKLIMHIGKEQVLKKRDSDGSTALHIAAIVGNTDAAKLLVEKNRMLLVIEDNKHEFPYLKAYKNMHLDTIAYLLKAIWECRTESSSSVTPSNLDPYVNLIVNAIYAKKYDLAKEFMSYFPTATSKSDDVLMALARTFPRGLQDAEKLFYPSLKSILEMLRKTTLVTVYLFTFPAIVLYQTMSFNICSLLIVGPILAILTGKDSSNIKCKVIDLKVNCIFLIYIFPCACVVPCMLASAFAFICLLVLIVCFPFLLLYYLLWKSANILAFPPIKNIENKITELEEAKKFLKHLCDEIDKTNNSRTHHPCYTRPILEAACQNAYDVVEEILSRSPEAIQSKDTRGYDIIQLAIINRSAKIYNLIYDVDERKNLHKMYKDSSKNNMLHLAGRLAPSSVLNQRTGAALQLQLELQWREEVKKLVIPTYICEENIFKETPDMVFTREHKDLVKEGEQWMKTTAESCSITAALITTIVFAAAITVPGGNNQEKGTPLVQKGHSLHYICYI</sequence>
<evidence type="ECO:0000256" key="2">
    <source>
        <dbReference type="SAM" id="Phobius"/>
    </source>
</evidence>
<reference evidence="4" key="2">
    <citation type="submission" date="2020-06" db="EMBL/GenBank/DDBJ databases">
        <title>Helianthus annuus Genome sequencing and assembly Release 2.</title>
        <authorList>
            <person name="Gouzy J."/>
            <person name="Langlade N."/>
            <person name="Munos S."/>
        </authorList>
    </citation>
    <scope>NUCLEOTIDE SEQUENCE</scope>
    <source>
        <tissue evidence="4">Leaves</tissue>
    </source>
</reference>
<feature type="transmembrane region" description="Helical" evidence="2">
    <location>
        <begin position="244"/>
        <end position="265"/>
    </location>
</feature>
<dbReference type="PANTHER" id="PTHR24177">
    <property type="entry name" value="CASKIN"/>
    <property type="match status" value="1"/>
</dbReference>
<keyword evidence="5" id="KW-1185">Reference proteome</keyword>
<dbReference type="SMART" id="SM00248">
    <property type="entry name" value="ANK"/>
    <property type="match status" value="3"/>
</dbReference>
<dbReference type="Proteomes" id="UP000215914">
    <property type="component" value="Unassembled WGS sequence"/>
</dbReference>
<dbReference type="EMBL" id="MNCJ02000324">
    <property type="protein sequence ID" value="KAF5789365.1"/>
    <property type="molecule type" value="Genomic_DNA"/>
</dbReference>